<comment type="caution">
    <text evidence="1">The sequence shown here is derived from an EMBL/GenBank/DDBJ whole genome shotgun (WGS) entry which is preliminary data.</text>
</comment>
<gene>
    <name evidence="1" type="ORF">RhiirC2_780198</name>
</gene>
<dbReference type="VEuPathDB" id="FungiDB:FUN_015962"/>
<reference evidence="1 2" key="1">
    <citation type="submission" date="2016-04" db="EMBL/GenBank/DDBJ databases">
        <title>Genome analyses suggest a sexual origin of heterokaryosis in a supposedly ancient asexual fungus.</title>
        <authorList>
            <person name="Ropars J."/>
            <person name="Sedzielewska K."/>
            <person name="Noel J."/>
            <person name="Charron P."/>
            <person name="Farinelli L."/>
            <person name="Marton T."/>
            <person name="Kruger M."/>
            <person name="Pelin A."/>
            <person name="Brachmann A."/>
            <person name="Corradi N."/>
        </authorList>
    </citation>
    <scope>NUCLEOTIDE SEQUENCE [LARGE SCALE GENOMIC DNA]</scope>
    <source>
        <strain evidence="1 2">C2</strain>
    </source>
</reference>
<proteinExistence type="predicted"/>
<organism evidence="1 2">
    <name type="scientific">Rhizophagus irregularis</name>
    <dbReference type="NCBI Taxonomy" id="588596"/>
    <lineage>
        <taxon>Eukaryota</taxon>
        <taxon>Fungi</taxon>
        <taxon>Fungi incertae sedis</taxon>
        <taxon>Mucoromycota</taxon>
        <taxon>Glomeromycotina</taxon>
        <taxon>Glomeromycetes</taxon>
        <taxon>Glomerales</taxon>
        <taxon>Glomeraceae</taxon>
        <taxon>Rhizophagus</taxon>
    </lineage>
</organism>
<dbReference type="Proteomes" id="UP000233469">
    <property type="component" value="Unassembled WGS sequence"/>
</dbReference>
<protein>
    <submittedName>
        <fullName evidence="1">Uncharacterized protein</fullName>
    </submittedName>
</protein>
<accession>A0A2N1N800</accession>
<dbReference type="EMBL" id="LLXL01000659">
    <property type="protein sequence ID" value="PKK70062.1"/>
    <property type="molecule type" value="Genomic_DNA"/>
</dbReference>
<name>A0A2N1N800_9GLOM</name>
<evidence type="ECO:0000313" key="1">
    <source>
        <dbReference type="EMBL" id="PKK70062.1"/>
    </source>
</evidence>
<sequence>MSSETIELRVEVAGIFRNRSLSLLNDRFKEWNHSESILQVLEDPQLKWPKDDFLEAMEYISGSPKPIINE</sequence>
<reference evidence="1 2" key="2">
    <citation type="submission" date="2017-10" db="EMBL/GenBank/DDBJ databases">
        <title>Extensive intraspecific genome diversity in a model arbuscular mycorrhizal fungus.</title>
        <authorList>
            <person name="Chen E.C.H."/>
            <person name="Morin E."/>
            <person name="Baudet D."/>
            <person name="Noel J."/>
            <person name="Ndikumana S."/>
            <person name="Charron P."/>
            <person name="St-Onge C."/>
            <person name="Giorgi J."/>
            <person name="Grigoriev I.V."/>
            <person name="Roux C."/>
            <person name="Martin F.M."/>
            <person name="Corradi N."/>
        </authorList>
    </citation>
    <scope>NUCLEOTIDE SEQUENCE [LARGE SCALE GENOMIC DNA]</scope>
    <source>
        <strain evidence="1 2">C2</strain>
    </source>
</reference>
<evidence type="ECO:0000313" key="2">
    <source>
        <dbReference type="Proteomes" id="UP000233469"/>
    </source>
</evidence>
<dbReference type="AlphaFoldDB" id="A0A2N1N800"/>